<evidence type="ECO:0000313" key="9">
    <source>
        <dbReference type="EMBL" id="SMC79588.1"/>
    </source>
</evidence>
<keyword evidence="5 7" id="KW-0472">Membrane</keyword>
<keyword evidence="2 7" id="KW-0813">Transport</keyword>
<feature type="domain" description="TonB-dependent receptor plug" evidence="8">
    <location>
        <begin position="133"/>
        <end position="237"/>
    </location>
</feature>
<organism evidence="9 10">
    <name type="scientific">Cellulophaga tyrosinoxydans</name>
    <dbReference type="NCBI Taxonomy" id="504486"/>
    <lineage>
        <taxon>Bacteria</taxon>
        <taxon>Pseudomonadati</taxon>
        <taxon>Bacteroidota</taxon>
        <taxon>Flavobacteriia</taxon>
        <taxon>Flavobacteriales</taxon>
        <taxon>Flavobacteriaceae</taxon>
        <taxon>Cellulophaga</taxon>
    </lineage>
</organism>
<dbReference type="Gene3D" id="2.60.40.1120">
    <property type="entry name" value="Carboxypeptidase-like, regulatory domain"/>
    <property type="match status" value="1"/>
</dbReference>
<dbReference type="Gene3D" id="2.40.170.20">
    <property type="entry name" value="TonB-dependent receptor, beta-barrel domain"/>
    <property type="match status" value="1"/>
</dbReference>
<evidence type="ECO:0000313" key="10">
    <source>
        <dbReference type="Proteomes" id="UP000192360"/>
    </source>
</evidence>
<dbReference type="InterPro" id="IPR036942">
    <property type="entry name" value="Beta-barrel_TonB_sf"/>
</dbReference>
<dbReference type="Gene3D" id="2.170.130.10">
    <property type="entry name" value="TonB-dependent receptor, plug domain"/>
    <property type="match status" value="1"/>
</dbReference>
<sequence length="1035" mass="114878">MLTLKLKMKQNFKTKWFVSGITLVLLLMFSSFTTTKLHAQQRIKGTVIGIDGTPIPGVTVLQKGTSRGTATDFDGNYSLELITGSKTLVFSALSYETKEISIGNKTNIIVTLAEDVAALEEVVVIGYAPIERKKVLGAISTVKSESIEQASPVQAFDAVQGKLAGVQILSNNGPGAGFDIRVRGVSTFGSGTQPLYVVDGQQLDDIDNLDPSDIASLEVLKDGATAAIYGSKAANGVVLITTKSGKSGKLSLDVSTLTGINTLVGDIAVANTAQRILYERLRSNNTNNLTTQERDSLSLLSRNSYDLQALLTRPAFRHQTNVALSGGGDKTRFYWNSGFLNEDGVVRNSDYRRINTQIKVDIDVTKKLKFGTNARLSYEKQNGINAGAVLGQIVARIPYYPLFEPNGDYVPTLFGRQNPLAQADLRTQDNRNFRAQIFNYAQLTLLPKLTVKSTLGINYRSNKRNDFTPGFLVGNNGTGDSNGRERQDLTYDIQQENYLNYKNSFGKHDVAAFAGMQIQKYFREYSDFSSIFNSDIVTTFNNATPGAIISNNFDERHNLYSLFAGVNYDFADKYLVGGTIRRDGSSRFGDENEFGYFPSATLGWRISNENFLIESNVVNNLLIRASWGIVGNERVGNYEFTGAFEPGFVYNGLSGVAPTRLGNSELGWEETESKNLGFDLSMFKKRLEINFDLWEKNTTGLLAVTPLPEESGFAGIRRNVGAVNNRGIDFSITGTLLKSKDFSWRSNFNIGLLENEVIKLDGGTPFDSGSYRIEEGQPIGNIFGYNNLGIFQYNESNAFTPEGVQLTPNFDNSGTFVNYTLNGSEYTGTVNQLRAANQTLQGGDVIWEDLDGNFIIDAEDRKIIGNGLATVYGGFSHDIRYKNFNVSLLFDYSLGQDIYRRYDETRNDLNSANETPSPDYILGSWREPGDITEYPRLSRVPQQRLRPNSFYVTDGDFIKWRYVRFNYSLSNKVLENIPGIKAVSINLALNNVLTWTNYIGYNPELGNRGNALQVNQDDLRYPNDREIILGLKVQF</sequence>
<dbReference type="InterPro" id="IPR023997">
    <property type="entry name" value="TonB-dep_OMP_SusC/RagA_CS"/>
</dbReference>
<dbReference type="Pfam" id="PF13715">
    <property type="entry name" value="CarbopepD_reg_2"/>
    <property type="match status" value="1"/>
</dbReference>
<gene>
    <name evidence="9" type="ORF">SAMN05660703_2786</name>
</gene>
<dbReference type="EMBL" id="FWXO01000005">
    <property type="protein sequence ID" value="SMC79588.1"/>
    <property type="molecule type" value="Genomic_DNA"/>
</dbReference>
<dbReference type="SUPFAM" id="SSF49464">
    <property type="entry name" value="Carboxypeptidase regulatory domain-like"/>
    <property type="match status" value="1"/>
</dbReference>
<protein>
    <submittedName>
        <fullName evidence="9">TonB-linked outer membrane protein, SusC/RagA family</fullName>
    </submittedName>
</protein>
<comment type="subcellular location">
    <subcellularLocation>
        <location evidence="1 7">Cell outer membrane</location>
        <topology evidence="1 7">Multi-pass membrane protein</topology>
    </subcellularLocation>
</comment>
<dbReference type="InterPro" id="IPR039426">
    <property type="entry name" value="TonB-dep_rcpt-like"/>
</dbReference>
<dbReference type="Pfam" id="PF07715">
    <property type="entry name" value="Plug"/>
    <property type="match status" value="1"/>
</dbReference>
<evidence type="ECO:0000256" key="3">
    <source>
        <dbReference type="ARBA" id="ARBA00022452"/>
    </source>
</evidence>
<dbReference type="InterPro" id="IPR037066">
    <property type="entry name" value="Plug_dom_sf"/>
</dbReference>
<evidence type="ECO:0000256" key="4">
    <source>
        <dbReference type="ARBA" id="ARBA00022692"/>
    </source>
</evidence>
<dbReference type="Proteomes" id="UP000192360">
    <property type="component" value="Unassembled WGS sequence"/>
</dbReference>
<reference evidence="9 10" key="1">
    <citation type="submission" date="2017-04" db="EMBL/GenBank/DDBJ databases">
        <authorList>
            <person name="Afonso C.L."/>
            <person name="Miller P.J."/>
            <person name="Scott M.A."/>
            <person name="Spackman E."/>
            <person name="Goraichik I."/>
            <person name="Dimitrov K.M."/>
            <person name="Suarez D.L."/>
            <person name="Swayne D.E."/>
        </authorList>
    </citation>
    <scope>NUCLEOTIDE SEQUENCE [LARGE SCALE GENOMIC DNA]</scope>
    <source>
        <strain evidence="9 10">DSM 21164</strain>
    </source>
</reference>
<name>A0A1W2C4E1_9FLAO</name>
<keyword evidence="10" id="KW-1185">Reference proteome</keyword>
<proteinExistence type="inferred from homology"/>
<evidence type="ECO:0000256" key="7">
    <source>
        <dbReference type="PROSITE-ProRule" id="PRU01360"/>
    </source>
</evidence>
<dbReference type="STRING" id="504486.SAMN05660703_2786"/>
<evidence type="ECO:0000256" key="2">
    <source>
        <dbReference type="ARBA" id="ARBA00022448"/>
    </source>
</evidence>
<dbReference type="SUPFAM" id="SSF56935">
    <property type="entry name" value="Porins"/>
    <property type="match status" value="1"/>
</dbReference>
<evidence type="ECO:0000256" key="1">
    <source>
        <dbReference type="ARBA" id="ARBA00004571"/>
    </source>
</evidence>
<dbReference type="InterPro" id="IPR008969">
    <property type="entry name" value="CarboxyPept-like_regulatory"/>
</dbReference>
<keyword evidence="4 7" id="KW-0812">Transmembrane</keyword>
<evidence type="ECO:0000259" key="8">
    <source>
        <dbReference type="Pfam" id="PF07715"/>
    </source>
</evidence>
<evidence type="ECO:0000256" key="6">
    <source>
        <dbReference type="ARBA" id="ARBA00023237"/>
    </source>
</evidence>
<comment type="similarity">
    <text evidence="7">Belongs to the TonB-dependent receptor family.</text>
</comment>
<dbReference type="InterPro" id="IPR023996">
    <property type="entry name" value="TonB-dep_OMP_SusC/RagA"/>
</dbReference>
<evidence type="ECO:0000256" key="5">
    <source>
        <dbReference type="ARBA" id="ARBA00023136"/>
    </source>
</evidence>
<dbReference type="GO" id="GO:0009279">
    <property type="term" value="C:cell outer membrane"/>
    <property type="evidence" value="ECO:0007669"/>
    <property type="project" value="UniProtKB-SubCell"/>
</dbReference>
<dbReference type="InterPro" id="IPR012910">
    <property type="entry name" value="Plug_dom"/>
</dbReference>
<dbReference type="NCBIfam" id="TIGR04056">
    <property type="entry name" value="OMP_RagA_SusC"/>
    <property type="match status" value="1"/>
</dbReference>
<keyword evidence="3 7" id="KW-1134">Transmembrane beta strand</keyword>
<dbReference type="PROSITE" id="PS52016">
    <property type="entry name" value="TONB_DEPENDENT_REC_3"/>
    <property type="match status" value="1"/>
</dbReference>
<keyword evidence="6 7" id="KW-0998">Cell outer membrane</keyword>
<accession>A0A1W2C4E1</accession>
<dbReference type="NCBIfam" id="TIGR04057">
    <property type="entry name" value="SusC_RagA_signa"/>
    <property type="match status" value="1"/>
</dbReference>
<dbReference type="AlphaFoldDB" id="A0A1W2C4E1"/>